<feature type="binding site" evidence="12">
    <location>
        <position position="270"/>
    </location>
    <ligand>
        <name>Zn(2+)</name>
        <dbReference type="ChEBI" id="CHEBI:29105"/>
    </ligand>
</feature>
<keyword evidence="5 12" id="KW-0444">Lipid biosynthesis</keyword>
<evidence type="ECO:0000256" key="12">
    <source>
        <dbReference type="HAMAP-Rule" id="MF_00388"/>
    </source>
</evidence>
<evidence type="ECO:0000313" key="13">
    <source>
        <dbReference type="EMBL" id="SMG56563.1"/>
    </source>
</evidence>
<dbReference type="Gene3D" id="3.30.1700.10">
    <property type="entry name" value="lpxc deacetylase, domain 2"/>
    <property type="match status" value="1"/>
</dbReference>
<comment type="function">
    <text evidence="2 12">Catalyzes the hydrolysis of UDP-3-O-myristoyl-N-acetylglucosamine to form UDP-3-O-myristoylglucosamine and acetate, the committed step in lipid A biosynthesis.</text>
</comment>
<reference evidence="14" key="1">
    <citation type="submission" date="2017-04" db="EMBL/GenBank/DDBJ databases">
        <authorList>
            <person name="Varghese N."/>
            <person name="Submissions S."/>
        </authorList>
    </citation>
    <scope>NUCLEOTIDE SEQUENCE [LARGE SCALE GENOMIC DNA]</scope>
    <source>
        <strain evidence="14">LMG 29540</strain>
    </source>
</reference>
<evidence type="ECO:0000256" key="3">
    <source>
        <dbReference type="ARBA" id="ARBA00005002"/>
    </source>
</evidence>
<dbReference type="PANTHER" id="PTHR33694:SF1">
    <property type="entry name" value="UDP-3-O-ACYL-N-ACETYLGLUCOSAMINE DEACETYLASE 1, MITOCHONDRIAL-RELATED"/>
    <property type="match status" value="1"/>
</dbReference>
<evidence type="ECO:0000256" key="10">
    <source>
        <dbReference type="ARBA" id="ARBA00023098"/>
    </source>
</evidence>
<comment type="catalytic activity">
    <reaction evidence="11 12">
        <text>a UDP-3-O-[(3R)-3-hydroxyacyl]-N-acetyl-alpha-D-glucosamine + H2O = a UDP-3-O-[(3R)-3-hydroxyacyl]-alpha-D-glucosamine + acetate</text>
        <dbReference type="Rhea" id="RHEA:67816"/>
        <dbReference type="ChEBI" id="CHEBI:15377"/>
        <dbReference type="ChEBI" id="CHEBI:30089"/>
        <dbReference type="ChEBI" id="CHEBI:137740"/>
        <dbReference type="ChEBI" id="CHEBI:173225"/>
        <dbReference type="EC" id="3.5.1.108"/>
    </reaction>
</comment>
<keyword evidence="14" id="KW-1185">Reference proteome</keyword>
<gene>
    <name evidence="12" type="primary">lpxC</name>
    <name evidence="13" type="ORF">SAMN06265784_108221</name>
</gene>
<dbReference type="GO" id="GO:0103117">
    <property type="term" value="F:UDP-3-O-acyl-N-acetylglucosamine deacetylase activity"/>
    <property type="evidence" value="ECO:0007669"/>
    <property type="project" value="UniProtKB-UniRule"/>
</dbReference>
<evidence type="ECO:0000256" key="1">
    <source>
        <dbReference type="ARBA" id="ARBA00001947"/>
    </source>
</evidence>
<dbReference type="STRING" id="1515439.SAMN06265784_108221"/>
<evidence type="ECO:0000313" key="14">
    <source>
        <dbReference type="Proteomes" id="UP000193228"/>
    </source>
</evidence>
<dbReference type="AlphaFoldDB" id="A0A1X7LTB1"/>
<protein>
    <recommendedName>
        <fullName evidence="4 12">UDP-3-O-acyl-N-acetylglucosamine deacetylase</fullName>
        <shortName evidence="12">UDP-3-O-acyl-GlcNAc deacetylase</shortName>
        <ecNumber evidence="4 12">3.5.1.108</ecNumber>
    </recommendedName>
    <alternativeName>
        <fullName evidence="12">UDP-3-O-[R-3-hydroxymyristoyl]-N-acetylglucosamine deacetylase</fullName>
    </alternativeName>
</protein>
<sequence length="317" mass="34075">MSVDAGVCGVKLPAGWQASEGTLARPLELSGRGLHTGQRVNVRILPVATATGAGERHGIVFRRTHKGRALGTVAADPSLRRGQPLCTMLHGNDGLGVRTVEHLLASLLACEIDHAIVELDAEEVPILDGSAQPWIDAILACGRIALPQPKRFLRVLKSVSVADGEGEARREMRVEPADDYALSVHNNDLKGFGDMEWHGVLTPRAFADEIASSRSYGQIKWAVPAIVVGYLRGWPILRGARLSCTAAIIGKRVVGGLRQPDEFVRHRVLDLVGDLALAGAPLLGHVSARRPTHEMNYRLLAALLGTRGACEWVEAHA</sequence>
<evidence type="ECO:0000256" key="9">
    <source>
        <dbReference type="ARBA" id="ARBA00022833"/>
    </source>
</evidence>
<name>A0A1X7LTB1_9BURK</name>
<dbReference type="GO" id="GO:0016020">
    <property type="term" value="C:membrane"/>
    <property type="evidence" value="ECO:0007669"/>
    <property type="project" value="GOC"/>
</dbReference>
<evidence type="ECO:0000256" key="6">
    <source>
        <dbReference type="ARBA" id="ARBA00022556"/>
    </source>
</evidence>
<evidence type="ECO:0000256" key="7">
    <source>
        <dbReference type="ARBA" id="ARBA00022723"/>
    </source>
</evidence>
<feature type="binding site" evidence="12">
    <location>
        <position position="102"/>
    </location>
    <ligand>
        <name>Zn(2+)</name>
        <dbReference type="ChEBI" id="CHEBI:29105"/>
    </ligand>
</feature>
<accession>A0A1X7LTB1</accession>
<dbReference type="SUPFAM" id="SSF54211">
    <property type="entry name" value="Ribosomal protein S5 domain 2-like"/>
    <property type="match status" value="2"/>
</dbReference>
<evidence type="ECO:0000256" key="4">
    <source>
        <dbReference type="ARBA" id="ARBA00012745"/>
    </source>
</evidence>
<keyword evidence="9 12" id="KW-0862">Zinc</keyword>
<dbReference type="Gene3D" id="3.30.230.20">
    <property type="entry name" value="lpxc deacetylase, domain 1"/>
    <property type="match status" value="1"/>
</dbReference>
<dbReference type="EC" id="3.5.1.108" evidence="4 12"/>
<dbReference type="InterPro" id="IPR004463">
    <property type="entry name" value="UDP-acyl_GlcNac_deAcase"/>
</dbReference>
<evidence type="ECO:0000256" key="2">
    <source>
        <dbReference type="ARBA" id="ARBA00002923"/>
    </source>
</evidence>
<dbReference type="InterPro" id="IPR020568">
    <property type="entry name" value="Ribosomal_Su5_D2-typ_SF"/>
</dbReference>
<dbReference type="Pfam" id="PF03331">
    <property type="entry name" value="LpxC"/>
    <property type="match status" value="1"/>
</dbReference>
<dbReference type="HAMAP" id="MF_00388">
    <property type="entry name" value="LpxC"/>
    <property type="match status" value="1"/>
</dbReference>
<dbReference type="UniPathway" id="UPA00359">
    <property type="reaction ID" value="UER00478"/>
</dbReference>
<organism evidence="13 14">
    <name type="scientific">Paraburkholderia susongensis</name>
    <dbReference type="NCBI Taxonomy" id="1515439"/>
    <lineage>
        <taxon>Bacteria</taxon>
        <taxon>Pseudomonadati</taxon>
        <taxon>Pseudomonadota</taxon>
        <taxon>Betaproteobacteria</taxon>
        <taxon>Burkholderiales</taxon>
        <taxon>Burkholderiaceae</taxon>
        <taxon>Paraburkholderia</taxon>
    </lineage>
</organism>
<feature type="active site" description="Proton donor" evidence="12">
    <location>
        <position position="293"/>
    </location>
</feature>
<feature type="binding site" evidence="12">
    <location>
        <position position="266"/>
    </location>
    <ligand>
        <name>Zn(2+)</name>
        <dbReference type="ChEBI" id="CHEBI:29105"/>
    </ligand>
</feature>
<evidence type="ECO:0000256" key="11">
    <source>
        <dbReference type="ARBA" id="ARBA00024535"/>
    </source>
</evidence>
<dbReference type="Proteomes" id="UP000193228">
    <property type="component" value="Unassembled WGS sequence"/>
</dbReference>
<keyword evidence="6 12" id="KW-0441">Lipid A biosynthesis</keyword>
<comment type="cofactor">
    <cofactor evidence="1 12">
        <name>Zn(2+)</name>
        <dbReference type="ChEBI" id="CHEBI:29105"/>
    </cofactor>
</comment>
<dbReference type="PANTHER" id="PTHR33694">
    <property type="entry name" value="UDP-3-O-ACYL-N-ACETYLGLUCOSAMINE DEACETYLASE 1, MITOCHONDRIAL-RELATED"/>
    <property type="match status" value="1"/>
</dbReference>
<dbReference type="GO" id="GO:0046872">
    <property type="term" value="F:metal ion binding"/>
    <property type="evidence" value="ECO:0007669"/>
    <property type="project" value="UniProtKB-KW"/>
</dbReference>
<evidence type="ECO:0000256" key="8">
    <source>
        <dbReference type="ARBA" id="ARBA00022801"/>
    </source>
</evidence>
<dbReference type="GO" id="GO:0009245">
    <property type="term" value="P:lipid A biosynthetic process"/>
    <property type="evidence" value="ECO:0007669"/>
    <property type="project" value="UniProtKB-UniRule"/>
</dbReference>
<keyword evidence="8 12" id="KW-0378">Hydrolase</keyword>
<proteinExistence type="inferred from homology"/>
<dbReference type="EMBL" id="FXAT01000008">
    <property type="protein sequence ID" value="SMG56563.1"/>
    <property type="molecule type" value="Genomic_DNA"/>
</dbReference>
<dbReference type="InterPro" id="IPR011334">
    <property type="entry name" value="UDP-acyl_GlcNac_deAcase_C"/>
</dbReference>
<comment type="similarity">
    <text evidence="12">Belongs to the LpxC family.</text>
</comment>
<comment type="pathway">
    <text evidence="3 12">Glycolipid biosynthesis; lipid IV(A) biosynthesis; lipid IV(A) from (3R)-3-hydroxytetradecanoyl-[acyl-carrier-protein] and UDP-N-acetyl-alpha-D-glucosamine: step 2/6.</text>
</comment>
<dbReference type="InterPro" id="IPR015870">
    <property type="entry name" value="UDP-acyl_N-AcGlcN_deAcase_N"/>
</dbReference>
<evidence type="ECO:0000256" key="5">
    <source>
        <dbReference type="ARBA" id="ARBA00022516"/>
    </source>
</evidence>
<keyword evidence="10 12" id="KW-0443">Lipid metabolism</keyword>
<dbReference type="NCBIfam" id="NF009666">
    <property type="entry name" value="PRK13187.1"/>
    <property type="match status" value="1"/>
</dbReference>
<keyword evidence="7 12" id="KW-0479">Metal-binding</keyword>